<comment type="caution">
    <text evidence="1">The sequence shown here is derived from an EMBL/GenBank/DDBJ whole genome shotgun (WGS) entry which is preliminary data.</text>
</comment>
<gene>
    <name evidence="1" type="ORF">L196_06625</name>
</gene>
<reference evidence="1 2" key="1">
    <citation type="journal article" date="2013" name="Genome Announc.">
        <title>Genome Sequence of the Pyrene- and Fluoranthene-Degrading Bacterium Cycloclasticus sp. Strain PY97M.</title>
        <authorList>
            <person name="Cui Z."/>
            <person name="Xu G."/>
            <person name="Li Q."/>
            <person name="Gao W."/>
            <person name="Zheng L."/>
        </authorList>
    </citation>
    <scope>NUCLEOTIDE SEQUENCE [LARGE SCALE GENOMIC DNA]</scope>
    <source>
        <strain evidence="1 2">PY97M</strain>
    </source>
</reference>
<sequence>MSQRVSDEELKKAYEVAAKVVAIHGETYLPIFERLEREYEARMQTKKALARAQAVAENVSI</sequence>
<organism evidence="1 2">
    <name type="scientific">Cycloclasticus pugetii</name>
    <dbReference type="NCBI Taxonomy" id="34068"/>
    <lineage>
        <taxon>Bacteria</taxon>
        <taxon>Pseudomonadati</taxon>
        <taxon>Pseudomonadota</taxon>
        <taxon>Gammaproteobacteria</taxon>
        <taxon>Thiotrichales</taxon>
        <taxon>Piscirickettsiaceae</taxon>
        <taxon>Cycloclasticus</taxon>
    </lineage>
</organism>
<protein>
    <submittedName>
        <fullName evidence="1">Uncharacterized protein</fullName>
    </submittedName>
</protein>
<dbReference type="RefSeq" id="WP_016390411.1">
    <property type="nucleotide sequence ID" value="NZ_JBLHXE010000003.1"/>
</dbReference>
<dbReference type="EMBL" id="ASHL01000004">
    <property type="protein sequence ID" value="EPD13296.1"/>
    <property type="molecule type" value="Genomic_DNA"/>
</dbReference>
<accession>A0AB33Z1I3</accession>
<evidence type="ECO:0000313" key="1">
    <source>
        <dbReference type="EMBL" id="EPD13296.1"/>
    </source>
</evidence>
<evidence type="ECO:0000313" key="2">
    <source>
        <dbReference type="Proteomes" id="UP000015462"/>
    </source>
</evidence>
<dbReference type="AlphaFoldDB" id="A0AB33Z1I3"/>
<dbReference type="Proteomes" id="UP000015462">
    <property type="component" value="Unassembled WGS sequence"/>
</dbReference>
<proteinExistence type="predicted"/>
<name>A0AB33Z1I3_9GAMM</name>
<keyword evidence="2" id="KW-1185">Reference proteome</keyword>